<feature type="domain" description="Ig-like" evidence="4">
    <location>
        <begin position="2372"/>
        <end position="2502"/>
    </location>
</feature>
<dbReference type="Proteomes" id="UP000092574">
    <property type="component" value="Chromosome"/>
</dbReference>
<dbReference type="Pfam" id="PF13750">
    <property type="entry name" value="Big_3_3"/>
    <property type="match status" value="1"/>
</dbReference>
<evidence type="ECO:0000313" key="5">
    <source>
        <dbReference type="EMBL" id="ANU77964.1"/>
    </source>
</evidence>
<proteinExistence type="predicted"/>
<dbReference type="Gene3D" id="2.60.40.1080">
    <property type="match status" value="1"/>
</dbReference>
<reference evidence="5" key="1">
    <citation type="submission" date="2017-04" db="EMBL/GenBank/DDBJ databases">
        <title>Complete Genome Sequences of Twelve Strains of a Stable Defined Moderately Diverse Mouse Microbiota 2 (sDMDMm2).</title>
        <authorList>
            <person name="Uchimura Y."/>
            <person name="Wyss M."/>
            <person name="Brugiroux S."/>
            <person name="Limenitakis J.P."/>
            <person name="Stecher B."/>
            <person name="McCoy K.D."/>
            <person name="Macpherson A.J."/>
        </authorList>
    </citation>
    <scope>NUCLEOTIDE SEQUENCE</scope>
    <source>
        <strain evidence="5">YL58</strain>
    </source>
</reference>
<evidence type="ECO:0000259" key="3">
    <source>
        <dbReference type="Pfam" id="PF12245"/>
    </source>
</evidence>
<dbReference type="Pfam" id="PF12245">
    <property type="entry name" value="Big_3_2"/>
    <property type="match status" value="1"/>
</dbReference>
<protein>
    <recommendedName>
        <fullName evidence="3 4">Ig-like domain-containing protein</fullName>
    </recommendedName>
</protein>
<keyword evidence="6" id="KW-1185">Reference proteome</keyword>
<dbReference type="KEGG" id="byl:A4V09_20825"/>
<feature type="transmembrane region" description="Helical" evidence="2">
    <location>
        <begin position="2747"/>
        <end position="2767"/>
    </location>
</feature>
<evidence type="ECO:0000256" key="2">
    <source>
        <dbReference type="SAM" id="Phobius"/>
    </source>
</evidence>
<feature type="domain" description="Ig-like" evidence="3">
    <location>
        <begin position="1986"/>
        <end position="2063"/>
    </location>
</feature>
<dbReference type="OrthoDB" id="1524817at2"/>
<dbReference type="STRING" id="1796616.A4V09_20825"/>
<keyword evidence="2" id="KW-1133">Transmembrane helix</keyword>
<keyword evidence="2" id="KW-0812">Transmembrane</keyword>
<feature type="compositionally biased region" description="Polar residues" evidence="1">
    <location>
        <begin position="43"/>
        <end position="52"/>
    </location>
</feature>
<gene>
    <name evidence="5" type="ORF">A4V09_20825</name>
</gene>
<dbReference type="EMBL" id="CP015405">
    <property type="protein sequence ID" value="ANU77964.1"/>
    <property type="molecule type" value="Genomic_DNA"/>
</dbReference>
<evidence type="ECO:0000313" key="6">
    <source>
        <dbReference type="Proteomes" id="UP000092574"/>
    </source>
</evidence>
<evidence type="ECO:0000256" key="1">
    <source>
        <dbReference type="SAM" id="MobiDB-lite"/>
    </source>
</evidence>
<accession>A0A1C7IGD2</accession>
<name>A0A1C7IGD2_9FIRM</name>
<organism evidence="5 6">
    <name type="scientific">Blautia pseudococcoides</name>
    <dbReference type="NCBI Taxonomy" id="1796616"/>
    <lineage>
        <taxon>Bacteria</taxon>
        <taxon>Bacillati</taxon>
        <taxon>Bacillota</taxon>
        <taxon>Clostridia</taxon>
        <taxon>Lachnospirales</taxon>
        <taxon>Lachnospiraceae</taxon>
        <taxon>Blautia</taxon>
    </lineage>
</organism>
<feature type="compositionally biased region" description="Low complexity" evidence="1">
    <location>
        <begin position="53"/>
        <end position="63"/>
    </location>
</feature>
<keyword evidence="2" id="KW-0472">Membrane</keyword>
<feature type="region of interest" description="Disordered" evidence="1">
    <location>
        <begin position="42"/>
        <end position="72"/>
    </location>
</feature>
<dbReference type="InterPro" id="IPR022038">
    <property type="entry name" value="Ig-like_bact"/>
</dbReference>
<evidence type="ECO:0000259" key="4">
    <source>
        <dbReference type="Pfam" id="PF13750"/>
    </source>
</evidence>
<dbReference type="RefSeq" id="WP_065544058.1">
    <property type="nucleotide sequence ID" value="NZ_CP015405.2"/>
</dbReference>
<sequence>MKGKRRLSERLTAFLIAFAMTAGMVMEPVSVSALPEELVGAQSMAQASAEDSQQTPPETQEPPIDAGDSGDVIPPAPSVTKIVVNGQVLCGETAVEGARISIGESIVTTNTEGVFSCEVGANQNYEVVIEKEGFERKVVSLTAGEENINLVGIQIVLADIVLDKEGVSVAVDSSDRVNVINPVSYASYSWTISDETVATVTEGIVTGVKSGNTAGTVTMNTPYGAKQKEFTVGVDIAAPDMTFSVDPLSGVNIEKVVLTAQITFGTGTVKFYCDSDLIGEVPVENNVAQMSYAPSNGNHVFKAEYTGEEGKYAVVSKTGNANYKGSQEIDFAANVPEKVVYGDEFNISIDKEAFKGKAENPVYTIAVEGQCLKINENNGYSATIEAVKAGEEKIIVTRQETESWTQATEIINVQIGAKTVYVDKDNSKLVVEKTYDMERAYNLTVRDNTSELVFKDAKNTVNLKVKNIQIQMIQEEAGEYKAEENTTVTVSDITLQDADADNYKILWPDGPKTIRADITIKPRGIDLEVVSKDELNTNGYVTRQYGKAGGPFMNGREEAKLAVQVRENPQMPVLDKDKDAINEWVKKLEVKDMTQDNTLVSDSPYDAIVPDLNENNIIKDSGNVIKGCKNYKVNEKTYNYPLKIIPMDIDGYDDFSKYVQFNNAYVDEDNSIWIRGGLEGVQYKNFGAAVVLTPGAVLYKSIILEAGKNTRIEDGNIIIPESKDTVSASVFITLCSSDNNGQSVKCSNPFEVNLKVDSEAPIVEFGEIEKKSTNLSTKIKDILFVLFGKTESNDGITFSQSFSIKDDGVGMQKDGRWEYAKFYLNDYSESKAELQSFVTADKVEWEKMGEDDINTEGSVSFRDDKEGHYILAVRAYDQLGNCKIYCSNGMVLENKEPVVFIKSSIPDFYNIKDKGTDITYNVVIADSVEAVNDEIPETISSGIKCLKYRVYKKEKGEEKVLKDQEIIDLSEKEYSWNDLSIKNDVNYVYMENECSFHVTDEYNSNFVYFEAIAVDNAGNETTFEKQLKFDFTAPAINVEFKQSEGAEVYQYPDNPEYYNGECIATVTFSDLNLPKDNRNDSLKVHLQTGNEEEPEEFDLLKQDDIEKLRELGIRAEESTVSKIDEDNNIAESQITERTFILFFEGDGHYKNVKFEAIDSAGNANDRNLDKDFVIDKTAPKINLYYDVNGEMVQGPITDRYYTNAQAVTLNIDITEQNFSGGDDVKIDFRSFAEENNQITALPEKNGIEKTENWTKTIQGDEVCWHYEFVYTEQAKYTQSMKYTDLAGHEAELGKSMITIDRISPQGTILVSDEPLWADLLDSITFGGFTRFFNKSIRVGFTGEDSLSPIEKFQYIKLANPYDGDIESYSEWKDILSGEESLPELMALSGEISLEPNQQFVIYTRIIDKAGNAKYLKTTHGVVLDGEKPQASIKITNQTTAKNGIFTENPELEFEAVDPKAGDTYSGLEKVWYTIESVGNVTESETRVLMDNSDDRIQSHEAFSGTDIINADKYNSNSVKIQMFAQDFSGNIGKSEAVTTKIDTTVPTLDIEYSSEIEPAYEFYYNEPRTATITIKERNLNVEDEDSVFFTLKRKGEEEASVYSLSKLTKLPGIKLLGIVDSERDVREALRTDQRTTTIKIEFNGDNDYTFDAHCRDLGGLLDENGDSKQERFIIDQTAPEIKINFSNGNGTKEYRYDTEEAVYYDGKRTVKVTYSDWNLLMDDSEDALNFHMKTEDTGIGQTYNLLKEEDVEALRNMTSSLGKKDKIFDSVTVGKTVMDKDDIMSKTITLVFNGDEHYSNISFDCTDIPGNETIRKTQENFVIDKTAPVMKVTYDVDGKKMSGPIAERTYTNAGQISMKVEIAERNFKKSDDSIDVWNSSNPQYNDGITNLPENKGIEKGEKWKGSSNGSKLQWTYDFNYTEEAKYTQSITYTDLAGHTVKMEGSEFTIDRTDPEGTINVNDEPLWEKILNSITFNGFRRFFNHSINVDFSGSDSISPIEPIQYVTFTDVYENIRSYNTWEDAAPAVNERTVTTGNVPMGPNQQFVVYAKITDKAGNVTYLNTIEGTVLDAVSPEPRITVTNLSQAQNGIFNGDVQLQIDVEDPTSGDTYSGLQKVWYTVNATGNSSASEETVLMDNSSNKVQGHKTFSQIITISADTYNSNDVQVRVFAMDFAENKAESEVTQLKIDKTDPVISVSWDLTNPLNGRYYKDTRAATITVRERNFDPNNVRFSITNTDGAAASIGDWSIDSAGVSDDAVNTCQVSFPSDGDYTFTFGCTDLGGNSAEYGQTDEFTIDKTVPVITVSYDNHNAKNGNYYKEARTATVSVKEHNFNASEVKTAITASLLGQGITAPSVSGFSNSGDVHTATIKYEADGDYTFDVDYTDLAGNAAADYTQERFTVDRTAPEVQIFDVKDKSANNDVVAPGVKYSDNNYDKKNVSIKIEGANNGSVDIGRVAGAITNGESIKLNDFPREEKMDDLYKLTAKVTDRAGNATEKSILFSVNRYGSVYVLDNDTKDWLSTDDEEYTYINQEKELGIMEYNVDDVDVSKITSNRDGELTNLKENTNYTVKKSGSEVQWKEYYYKLAADNFNEEGNYTVTLYSEDKAKNSMNNESVKKAGKKLPLEFTVDKTAPTVVVSGVEDGGQYRVSNRSMTVDAKDNLSLKVVSITIDGETKTYRDEELRDLNGVIKTQINSANKWQNLEITAQDAAGNVLGQKKAGEKAQPLVMAVLVTPNIVVQYYMNKPVFFGSLGVLAALAAVIVVIIMRRKQQNR</sequence>